<name>A0A0B0MWY9_GOSAR</name>
<keyword evidence="2" id="KW-1185">Reference proteome</keyword>
<evidence type="ECO:0000313" key="2">
    <source>
        <dbReference type="Proteomes" id="UP000032142"/>
    </source>
</evidence>
<proteinExistence type="predicted"/>
<protein>
    <submittedName>
        <fullName evidence="1">Uncharacterized protein</fullName>
    </submittedName>
</protein>
<organism evidence="1 2">
    <name type="scientific">Gossypium arboreum</name>
    <name type="common">Tree cotton</name>
    <name type="synonym">Gossypium nanking</name>
    <dbReference type="NCBI Taxonomy" id="29729"/>
    <lineage>
        <taxon>Eukaryota</taxon>
        <taxon>Viridiplantae</taxon>
        <taxon>Streptophyta</taxon>
        <taxon>Embryophyta</taxon>
        <taxon>Tracheophyta</taxon>
        <taxon>Spermatophyta</taxon>
        <taxon>Magnoliopsida</taxon>
        <taxon>eudicotyledons</taxon>
        <taxon>Gunneridae</taxon>
        <taxon>Pentapetalae</taxon>
        <taxon>rosids</taxon>
        <taxon>malvids</taxon>
        <taxon>Malvales</taxon>
        <taxon>Malvaceae</taxon>
        <taxon>Malvoideae</taxon>
        <taxon>Gossypium</taxon>
    </lineage>
</organism>
<dbReference type="Proteomes" id="UP000032142">
    <property type="component" value="Unassembled WGS sequence"/>
</dbReference>
<comment type="caution">
    <text evidence="1">The sequence shown here is derived from an EMBL/GenBank/DDBJ whole genome shotgun (WGS) entry which is preliminary data.</text>
</comment>
<gene>
    <name evidence="1" type="ORF">F383_29345</name>
</gene>
<dbReference type="AlphaFoldDB" id="A0A0B0MWY9"/>
<dbReference type="EMBL" id="JRRC01419565">
    <property type="protein sequence ID" value="KHG04857.1"/>
    <property type="molecule type" value="Genomic_DNA"/>
</dbReference>
<accession>A0A0B0MWY9</accession>
<sequence>MVFARMVASTLALIRAPITARFGTRVTAMMEDH</sequence>
<evidence type="ECO:0000313" key="1">
    <source>
        <dbReference type="EMBL" id="KHG04857.1"/>
    </source>
</evidence>
<reference evidence="2" key="1">
    <citation type="submission" date="2014-09" db="EMBL/GenBank/DDBJ databases">
        <authorList>
            <person name="Mudge J."/>
            <person name="Ramaraj T."/>
            <person name="Lindquist I.E."/>
            <person name="Bharti A.K."/>
            <person name="Sundararajan A."/>
            <person name="Cameron C.T."/>
            <person name="Woodward J.E."/>
            <person name="May G.D."/>
            <person name="Brubaker C."/>
            <person name="Broadhvest J."/>
            <person name="Wilkins T.A."/>
        </authorList>
    </citation>
    <scope>NUCLEOTIDE SEQUENCE</scope>
    <source>
        <strain evidence="2">cv. AKA8401</strain>
    </source>
</reference>